<dbReference type="EMBL" id="BLKM01002739">
    <property type="protein sequence ID" value="GFG40868.1"/>
    <property type="molecule type" value="Genomic_DNA"/>
</dbReference>
<evidence type="ECO:0000256" key="1">
    <source>
        <dbReference type="ARBA" id="ARBA00008889"/>
    </source>
</evidence>
<keyword evidence="2" id="KW-0689">Ribosomal protein</keyword>
<dbReference type="InParanoid" id="A0A6L2QCF9"/>
<keyword evidence="3" id="KW-0687">Ribonucleoprotein</keyword>
<sequence>MDQKLKCCAVCAAEHGHELCEVRLQLRLQTSLQFVRFRKRINIQRPAPPHYERAKVLKVCRPYYFDPRKGMALADLCEKPIEVEPAVESVNPYERILAREVLNWFNHSRLVAFFHSNPISADDRFQVNIMLKKQNMHLKQYGKKVVRMALEETKYEPVLTLFTSRNVMVFSEEPQVAKLLKLKKRMPQFILMAGIVDDRFMSVNEMEKYRNMPDLPTAQAGLVAVLNSAAVQLTQNLMHHQQTLLGHLRKHIELQQKLPTEEQK</sequence>
<dbReference type="InterPro" id="IPR043141">
    <property type="entry name" value="Ribosomal_uL10-like_sf"/>
</dbReference>
<name>A0A6L2QCF9_COPFO</name>
<dbReference type="PANTHER" id="PTHR11560">
    <property type="entry name" value="39S RIBOSOMAL PROTEIN L10, MITOCHONDRIAL"/>
    <property type="match status" value="1"/>
</dbReference>
<dbReference type="CDD" id="cd05797">
    <property type="entry name" value="Ribosomal_L10"/>
    <property type="match status" value="1"/>
</dbReference>
<dbReference type="Proteomes" id="UP000502823">
    <property type="component" value="Unassembled WGS sequence"/>
</dbReference>
<evidence type="ECO:0000256" key="5">
    <source>
        <dbReference type="ARBA" id="ARBA00035716"/>
    </source>
</evidence>
<dbReference type="SUPFAM" id="SSF160369">
    <property type="entry name" value="Ribosomal protein L10-like"/>
    <property type="match status" value="1"/>
</dbReference>
<dbReference type="FunCoup" id="A0A6L2QCF9">
    <property type="interactions" value="634"/>
</dbReference>
<dbReference type="OrthoDB" id="360689at2759"/>
<dbReference type="FunFam" id="3.30.70.1730:FF:000012">
    <property type="entry name" value="Mitochondrial Ribosomal Protein, Large"/>
    <property type="match status" value="1"/>
</dbReference>
<evidence type="ECO:0000313" key="7">
    <source>
        <dbReference type="EMBL" id="GFG40868.1"/>
    </source>
</evidence>
<proteinExistence type="inferred from homology"/>
<protein>
    <recommendedName>
        <fullName evidence="4">Large ribosomal subunit protein uL10m</fullName>
    </recommendedName>
    <alternativeName>
        <fullName evidence="5">39S ribosomal protein L10, mitochondrial</fullName>
    </alternativeName>
</protein>
<evidence type="ECO:0000256" key="6">
    <source>
        <dbReference type="ARBA" id="ARBA00038782"/>
    </source>
</evidence>
<evidence type="ECO:0000313" key="8">
    <source>
        <dbReference type="Proteomes" id="UP000502823"/>
    </source>
</evidence>
<accession>A0A6L2QCF9</accession>
<gene>
    <name evidence="7" type="ORF">Cfor_08898</name>
</gene>
<dbReference type="AlphaFoldDB" id="A0A6L2QCF9"/>
<comment type="subunit">
    <text evidence="6">Component of the mitochondrial ribosome large subunit (39S) which comprises a 16S rRNA and about 50 distinct proteins.</text>
</comment>
<dbReference type="Gene3D" id="3.30.70.1730">
    <property type="match status" value="1"/>
</dbReference>
<dbReference type="GO" id="GO:0005840">
    <property type="term" value="C:ribosome"/>
    <property type="evidence" value="ECO:0007669"/>
    <property type="project" value="UniProtKB-KW"/>
</dbReference>
<comment type="caution">
    <text evidence="7">The sequence shown here is derived from an EMBL/GenBank/DDBJ whole genome shotgun (WGS) entry which is preliminary data.</text>
</comment>
<comment type="similarity">
    <text evidence="1">Belongs to the universal ribosomal protein uL10 family.</text>
</comment>
<reference evidence="8" key="1">
    <citation type="submission" date="2020-01" db="EMBL/GenBank/DDBJ databases">
        <title>Draft genome sequence of the Termite Coptotermes fromosanus.</title>
        <authorList>
            <person name="Itakura S."/>
            <person name="Yosikawa Y."/>
            <person name="Umezawa K."/>
        </authorList>
    </citation>
    <scope>NUCLEOTIDE SEQUENCE [LARGE SCALE GENOMIC DNA]</scope>
</reference>
<evidence type="ECO:0000256" key="4">
    <source>
        <dbReference type="ARBA" id="ARBA00035707"/>
    </source>
</evidence>
<evidence type="ECO:0000256" key="3">
    <source>
        <dbReference type="ARBA" id="ARBA00023274"/>
    </source>
</evidence>
<dbReference type="InterPro" id="IPR047865">
    <property type="entry name" value="Ribosomal_uL10_bac_type"/>
</dbReference>
<keyword evidence="8" id="KW-1185">Reference proteome</keyword>
<dbReference type="GO" id="GO:1990904">
    <property type="term" value="C:ribonucleoprotein complex"/>
    <property type="evidence" value="ECO:0007669"/>
    <property type="project" value="UniProtKB-KW"/>
</dbReference>
<organism evidence="7 8">
    <name type="scientific">Coptotermes formosanus</name>
    <name type="common">Formosan subterranean termite</name>
    <dbReference type="NCBI Taxonomy" id="36987"/>
    <lineage>
        <taxon>Eukaryota</taxon>
        <taxon>Metazoa</taxon>
        <taxon>Ecdysozoa</taxon>
        <taxon>Arthropoda</taxon>
        <taxon>Hexapoda</taxon>
        <taxon>Insecta</taxon>
        <taxon>Pterygota</taxon>
        <taxon>Neoptera</taxon>
        <taxon>Polyneoptera</taxon>
        <taxon>Dictyoptera</taxon>
        <taxon>Blattodea</taxon>
        <taxon>Blattoidea</taxon>
        <taxon>Termitoidae</taxon>
        <taxon>Rhinotermitidae</taxon>
        <taxon>Coptotermes</taxon>
    </lineage>
</organism>
<evidence type="ECO:0000256" key="2">
    <source>
        <dbReference type="ARBA" id="ARBA00022980"/>
    </source>
</evidence>